<dbReference type="SUPFAM" id="SSF50249">
    <property type="entry name" value="Nucleic acid-binding proteins"/>
    <property type="match status" value="1"/>
</dbReference>
<evidence type="ECO:0000313" key="4">
    <source>
        <dbReference type="Proteomes" id="UP000249390"/>
    </source>
</evidence>
<protein>
    <recommendedName>
        <fullName evidence="2">Replication factor A C-terminal domain-containing protein</fullName>
    </recommendedName>
</protein>
<organism evidence="3 4">
    <name type="scientific">Cuscuta australis</name>
    <dbReference type="NCBI Taxonomy" id="267555"/>
    <lineage>
        <taxon>Eukaryota</taxon>
        <taxon>Viridiplantae</taxon>
        <taxon>Streptophyta</taxon>
        <taxon>Embryophyta</taxon>
        <taxon>Tracheophyta</taxon>
        <taxon>Spermatophyta</taxon>
        <taxon>Magnoliopsida</taxon>
        <taxon>eudicotyledons</taxon>
        <taxon>Gunneridae</taxon>
        <taxon>Pentapetalae</taxon>
        <taxon>asterids</taxon>
        <taxon>lamiids</taxon>
        <taxon>Solanales</taxon>
        <taxon>Convolvulaceae</taxon>
        <taxon>Cuscuteae</taxon>
        <taxon>Cuscuta</taxon>
        <taxon>Cuscuta subgen. Grammica</taxon>
        <taxon>Cuscuta sect. Cleistogrammica</taxon>
    </lineage>
</organism>
<dbReference type="EMBL" id="NQVE01000111">
    <property type="protein sequence ID" value="RAL47784.1"/>
    <property type="molecule type" value="Genomic_DNA"/>
</dbReference>
<evidence type="ECO:0000259" key="2">
    <source>
        <dbReference type="Pfam" id="PF08646"/>
    </source>
</evidence>
<reference evidence="3 4" key="1">
    <citation type="submission" date="2018-06" db="EMBL/GenBank/DDBJ databases">
        <title>The Genome of Cuscuta australis (Dodder) Provides Insight into the Evolution of Plant Parasitism.</title>
        <authorList>
            <person name="Liu H."/>
        </authorList>
    </citation>
    <scope>NUCLEOTIDE SEQUENCE [LARGE SCALE GENOMIC DNA]</scope>
    <source>
        <strain evidence="4">cv. Yunnan</strain>
        <tissue evidence="3">Vines</tissue>
    </source>
</reference>
<name>A0A328DQB2_9ASTE</name>
<comment type="caution">
    <text evidence="3">The sequence shown here is derived from an EMBL/GenBank/DDBJ whole genome shotgun (WGS) entry which is preliminary data.</text>
</comment>
<dbReference type="Proteomes" id="UP000249390">
    <property type="component" value="Unassembled WGS sequence"/>
</dbReference>
<dbReference type="Pfam" id="PF08646">
    <property type="entry name" value="Rep_fac-A_C"/>
    <property type="match status" value="1"/>
</dbReference>
<dbReference type="InterPro" id="IPR012340">
    <property type="entry name" value="NA-bd_OB-fold"/>
</dbReference>
<evidence type="ECO:0000313" key="3">
    <source>
        <dbReference type="EMBL" id="RAL47784.1"/>
    </source>
</evidence>
<proteinExistence type="predicted"/>
<feature type="domain" description="Replication factor A C-terminal" evidence="2">
    <location>
        <begin position="6"/>
        <end position="77"/>
    </location>
</feature>
<sequence length="148" mass="16537">MTLKLYRIELGVNDDTNITKFISIFDEEAEKIIGQTATSLYEMQEKQEEDSEGQLPALIENLIGQKYVFHVKLTEYNKTAYKQSFGATKVHMESILGPMKNKETPIHASTSSTSSSSGSEYHIAEPTGKFANKKRRLSVKNNDATASP</sequence>
<keyword evidence="4" id="KW-1185">Reference proteome</keyword>
<feature type="compositionally biased region" description="Low complexity" evidence="1">
    <location>
        <begin position="109"/>
        <end position="119"/>
    </location>
</feature>
<dbReference type="InterPro" id="IPR013955">
    <property type="entry name" value="Rep_factor-A_C"/>
</dbReference>
<feature type="compositionally biased region" description="Polar residues" evidence="1">
    <location>
        <begin position="139"/>
        <end position="148"/>
    </location>
</feature>
<gene>
    <name evidence="3" type="ORF">DM860_012409</name>
</gene>
<evidence type="ECO:0000256" key="1">
    <source>
        <dbReference type="SAM" id="MobiDB-lite"/>
    </source>
</evidence>
<accession>A0A328DQB2</accession>
<feature type="region of interest" description="Disordered" evidence="1">
    <location>
        <begin position="99"/>
        <end position="148"/>
    </location>
</feature>
<dbReference type="AlphaFoldDB" id="A0A328DQB2"/>
<dbReference type="Gene3D" id="2.40.50.140">
    <property type="entry name" value="Nucleic acid-binding proteins"/>
    <property type="match status" value="1"/>
</dbReference>